<accession>K4KN22</accession>
<keyword evidence="2" id="KW-1185">Reference proteome</keyword>
<dbReference type="STRING" id="1117647.M5M_16480"/>
<dbReference type="AlphaFoldDB" id="K4KN22"/>
<protein>
    <submittedName>
        <fullName evidence="1">Uncharacterized protein</fullName>
    </submittedName>
</protein>
<sequence>MFARLFATNDKPYIPGWDKRRKIEFDLSGVRFSLEVPDSNVPDANVLIAPSRINIFDPDNYPFAEDRPDYTVSGIESCTLMTQYYETKGALIGGITGGISLAVSLAQVRDLPEGMSCFVAADFRQVVDRDMYFNFGPPNTNSFMPIAPVNWGVRTLAGIDWISYSVLPDNQRYKEKLTPSASKYCSFVMLTPIDASHFVSICVSIDNYLPSAEAVNCLCRKVDELIDSFVLTGIKQAIDLSSLRGDRPPIHWVEHLMISKEVAPKIYKRVIDKYGSAPPEFQLSK</sequence>
<name>K4KN22_SIMAS</name>
<dbReference type="EMBL" id="CP003746">
    <property type="protein sequence ID" value="AFV00427.1"/>
    <property type="molecule type" value="Genomic_DNA"/>
</dbReference>
<gene>
    <name evidence="1" type="ordered locus">M5M_16480</name>
</gene>
<dbReference type="Proteomes" id="UP000000466">
    <property type="component" value="Chromosome"/>
</dbReference>
<organism evidence="1 2">
    <name type="scientific">Simiduia agarivorans (strain DSM 21679 / JCM 13881 / BCRC 17597 / SA1)</name>
    <dbReference type="NCBI Taxonomy" id="1117647"/>
    <lineage>
        <taxon>Bacteria</taxon>
        <taxon>Pseudomonadati</taxon>
        <taxon>Pseudomonadota</taxon>
        <taxon>Gammaproteobacteria</taxon>
        <taxon>Cellvibrionales</taxon>
        <taxon>Cellvibrionaceae</taxon>
        <taxon>Simiduia</taxon>
    </lineage>
</organism>
<reference evidence="1 2" key="1">
    <citation type="journal article" date="2013" name="Genome Announc.">
        <title>Complete genome sequence of Simiduia agarivorans SA1(T), a marine bacterium able to degrade a variety of polysaccharides.</title>
        <authorList>
            <person name="Lin S.Y."/>
            <person name="Shieh W.Y."/>
            <person name="Chen J.S."/>
            <person name="Tang S.L."/>
        </authorList>
    </citation>
    <scope>NUCLEOTIDE SEQUENCE [LARGE SCALE GENOMIC DNA]</scope>
    <source>
        <strain evidence="2">DSM 21679 / JCM 13881 / BCRC 17597 / SA1</strain>
    </source>
</reference>
<dbReference type="HOGENOM" id="CLU_920595_0_0_6"/>
<dbReference type="KEGG" id="saga:M5M_16480"/>
<proteinExistence type="predicted"/>
<dbReference type="RefSeq" id="WP_015048579.1">
    <property type="nucleotide sequence ID" value="NC_018868.3"/>
</dbReference>
<dbReference type="OrthoDB" id="5726354at2"/>
<evidence type="ECO:0000313" key="2">
    <source>
        <dbReference type="Proteomes" id="UP000000466"/>
    </source>
</evidence>
<evidence type="ECO:0000313" key="1">
    <source>
        <dbReference type="EMBL" id="AFV00427.1"/>
    </source>
</evidence>
<dbReference type="eggNOG" id="ENOG50314W8">
    <property type="taxonomic scope" value="Bacteria"/>
</dbReference>